<dbReference type="RefSeq" id="WP_100916990.1">
    <property type="nucleotide sequence ID" value="NZ_CP025057.1"/>
</dbReference>
<dbReference type="Proteomes" id="UP000231823">
    <property type="component" value="Chromosome"/>
</dbReference>
<evidence type="ECO:0000313" key="1">
    <source>
        <dbReference type="EMBL" id="AUB32038.1"/>
    </source>
</evidence>
<name>A0A2K8SFL0_9MOLU</name>
<evidence type="ECO:0000313" key="2">
    <source>
        <dbReference type="Proteomes" id="UP000231823"/>
    </source>
</evidence>
<dbReference type="OrthoDB" id="9828655at2"/>
<dbReference type="AlphaFoldDB" id="A0A2K8SFL0"/>
<protein>
    <recommendedName>
        <fullName evidence="3">PRTRC system protein B</fullName>
    </recommendedName>
</protein>
<gene>
    <name evidence="1" type="ORF">SFLOR_v1c09900</name>
</gene>
<keyword evidence="2" id="KW-1185">Reference proteome</keyword>
<reference evidence="1 2" key="1">
    <citation type="submission" date="2017-12" db="EMBL/GenBank/DDBJ databases">
        <title>Complete genome sequence of Spiroplasma floricola 23-6 (ATCC 29989).</title>
        <authorList>
            <person name="Tsai Y.-M."/>
            <person name="Wu P.-S."/>
            <person name="Lo W.-S."/>
            <person name="Kuo C.-H."/>
        </authorList>
    </citation>
    <scope>NUCLEOTIDE SEQUENCE [LARGE SCALE GENOMIC DNA]</scope>
    <source>
        <strain evidence="1 2">23-6</strain>
    </source>
</reference>
<proteinExistence type="predicted"/>
<dbReference type="KEGG" id="sfz:SFLOR_v1c09900"/>
<organism evidence="1 2">
    <name type="scientific">Spiroplasma floricola 23-6</name>
    <dbReference type="NCBI Taxonomy" id="1336749"/>
    <lineage>
        <taxon>Bacteria</taxon>
        <taxon>Bacillati</taxon>
        <taxon>Mycoplasmatota</taxon>
        <taxon>Mollicutes</taxon>
        <taxon>Entomoplasmatales</taxon>
        <taxon>Spiroplasmataceae</taxon>
        <taxon>Spiroplasma</taxon>
    </lineage>
</organism>
<dbReference type="EMBL" id="CP025057">
    <property type="protein sequence ID" value="AUB32038.1"/>
    <property type="molecule type" value="Genomic_DNA"/>
</dbReference>
<sequence length="219" mass="26057">MKSFSKLKLEFDKNDKGYCKVELENKSGINQSGWIKFNEFLNWLFINTKNNIDKIGNINFSKKLIAMKSNDSSDFYFFYYEPSIRDIFAYSKGKYIHKTIFLPQLIAEVRLDKLNISNNWNIRLFAFSGELNEKTKFFSMRLPHFYESGDLCLGNLNSLKKIKELNELDNLINYIFSTKFSHEWTEINEEFTKPVHFLKGLEGLKQYKKINEKILFNKR</sequence>
<evidence type="ECO:0008006" key="3">
    <source>
        <dbReference type="Google" id="ProtNLM"/>
    </source>
</evidence>
<accession>A0A2K8SFL0</accession>